<dbReference type="EC" id="3.6.4.13" evidence="3"/>
<evidence type="ECO:0000256" key="2">
    <source>
        <dbReference type="ARBA" id="ARBA00009334"/>
    </source>
</evidence>
<dbReference type="PROSITE" id="PS51194">
    <property type="entry name" value="HELICASE_CTER"/>
    <property type="match status" value="1"/>
</dbReference>
<dbReference type="EMBL" id="HBIJ01002550">
    <property type="protein sequence ID" value="CAE0361008.1"/>
    <property type="molecule type" value="Transcribed_RNA"/>
</dbReference>
<evidence type="ECO:0000256" key="7">
    <source>
        <dbReference type="ARBA" id="ARBA00022801"/>
    </source>
</evidence>
<protein>
    <recommendedName>
        <fullName evidence="3">RNA helicase</fullName>
        <ecNumber evidence="3">3.6.4.13</ecNumber>
    </recommendedName>
</protein>
<dbReference type="GO" id="GO:0003676">
    <property type="term" value="F:nucleic acid binding"/>
    <property type="evidence" value="ECO:0007669"/>
    <property type="project" value="InterPro"/>
</dbReference>
<comment type="function">
    <text evidence="11">ATP-dependent RNA helicase required for 60S ribosomal subunit synthesis. Involved in efficient pre-rRNA processing, predominantly at site A3, which is necessary for the normal formation of 25S and 5.8S rRNAs.</text>
</comment>
<dbReference type="InterPro" id="IPR044742">
    <property type="entry name" value="DEAD/DEAH_RhlB"/>
</dbReference>
<dbReference type="Pfam" id="PF00271">
    <property type="entry name" value="Helicase_C"/>
    <property type="match status" value="1"/>
</dbReference>
<dbReference type="PROSITE" id="PS51192">
    <property type="entry name" value="HELICASE_ATP_BIND_1"/>
    <property type="match status" value="1"/>
</dbReference>
<comment type="subcellular location">
    <subcellularLocation>
        <location evidence="1">Nucleus</location>
        <location evidence="1">Nucleolus</location>
    </subcellularLocation>
</comment>
<dbReference type="SMART" id="SM00487">
    <property type="entry name" value="DEXDc"/>
    <property type="match status" value="1"/>
</dbReference>
<evidence type="ECO:0000256" key="13">
    <source>
        <dbReference type="SAM" id="MobiDB-lite"/>
    </source>
</evidence>
<dbReference type="Gene3D" id="3.40.50.300">
    <property type="entry name" value="P-loop containing nucleotide triphosphate hydrolases"/>
    <property type="match status" value="2"/>
</dbReference>
<dbReference type="PANTHER" id="PTHR47958">
    <property type="entry name" value="ATP-DEPENDENT RNA HELICASE DBP3"/>
    <property type="match status" value="1"/>
</dbReference>
<reference evidence="16" key="1">
    <citation type="submission" date="2021-01" db="EMBL/GenBank/DDBJ databases">
        <authorList>
            <person name="Corre E."/>
            <person name="Pelletier E."/>
            <person name="Niang G."/>
            <person name="Scheremetjew M."/>
            <person name="Finn R."/>
            <person name="Kale V."/>
            <person name="Holt S."/>
            <person name="Cochrane G."/>
            <person name="Meng A."/>
            <person name="Brown T."/>
            <person name="Cohen L."/>
        </authorList>
    </citation>
    <scope>NUCLEOTIDE SEQUENCE</scope>
    <source>
        <strain evidence="16">CCMP1510</strain>
    </source>
</reference>
<evidence type="ECO:0000313" key="16">
    <source>
        <dbReference type="EMBL" id="CAE0361008.1"/>
    </source>
</evidence>
<evidence type="ECO:0000256" key="9">
    <source>
        <dbReference type="ARBA" id="ARBA00022840"/>
    </source>
</evidence>
<evidence type="ECO:0000256" key="3">
    <source>
        <dbReference type="ARBA" id="ARBA00012552"/>
    </source>
</evidence>
<feature type="domain" description="Helicase ATP-binding" evidence="14">
    <location>
        <begin position="120"/>
        <end position="292"/>
    </location>
</feature>
<proteinExistence type="inferred from homology"/>
<evidence type="ECO:0000256" key="10">
    <source>
        <dbReference type="ARBA" id="ARBA00023242"/>
    </source>
</evidence>
<keyword evidence="10" id="KW-0539">Nucleus</keyword>
<dbReference type="InterPro" id="IPR001650">
    <property type="entry name" value="Helicase_C-like"/>
</dbReference>
<feature type="domain" description="Helicase C-terminal" evidence="15">
    <location>
        <begin position="337"/>
        <end position="513"/>
    </location>
</feature>
<dbReference type="InterPro" id="IPR011545">
    <property type="entry name" value="DEAD/DEAH_box_helicase_dom"/>
</dbReference>
<organism evidence="16">
    <name type="scientific">Aureoumbra lagunensis</name>
    <dbReference type="NCBI Taxonomy" id="44058"/>
    <lineage>
        <taxon>Eukaryota</taxon>
        <taxon>Sar</taxon>
        <taxon>Stramenopiles</taxon>
        <taxon>Ochrophyta</taxon>
        <taxon>Pelagophyceae</taxon>
        <taxon>Pelagomonadales</taxon>
        <taxon>Aureoumbra</taxon>
    </lineage>
</organism>
<dbReference type="InterPro" id="IPR014001">
    <property type="entry name" value="Helicase_ATP-bd"/>
</dbReference>
<keyword evidence="9 12" id="KW-0067">ATP-binding</keyword>
<dbReference type="InterPro" id="IPR027417">
    <property type="entry name" value="P-loop_NTPase"/>
</dbReference>
<evidence type="ECO:0000256" key="8">
    <source>
        <dbReference type="ARBA" id="ARBA00022806"/>
    </source>
</evidence>
<evidence type="ECO:0000256" key="6">
    <source>
        <dbReference type="ARBA" id="ARBA00022741"/>
    </source>
</evidence>
<dbReference type="InterPro" id="IPR000629">
    <property type="entry name" value="RNA-helicase_DEAD-box_CS"/>
</dbReference>
<keyword evidence="4" id="KW-0690">Ribosome biogenesis</keyword>
<dbReference type="CDD" id="cd18787">
    <property type="entry name" value="SF2_C_DEAD"/>
    <property type="match status" value="1"/>
</dbReference>
<keyword evidence="6 12" id="KW-0547">Nucleotide-binding</keyword>
<gene>
    <name evidence="16" type="ORF">ALAG00032_LOCUS1740</name>
</gene>
<comment type="similarity">
    <text evidence="2">Belongs to the DEAD box helicase family. DDX5/DBP2 subfamily.</text>
</comment>
<keyword evidence="8 12" id="KW-0347">Helicase</keyword>
<dbReference type="Pfam" id="PF00270">
    <property type="entry name" value="DEAD"/>
    <property type="match status" value="1"/>
</dbReference>
<evidence type="ECO:0000259" key="15">
    <source>
        <dbReference type="PROSITE" id="PS51194"/>
    </source>
</evidence>
<evidence type="ECO:0000256" key="11">
    <source>
        <dbReference type="ARBA" id="ARBA00037449"/>
    </source>
</evidence>
<evidence type="ECO:0000256" key="4">
    <source>
        <dbReference type="ARBA" id="ARBA00022517"/>
    </source>
</evidence>
<accession>A0A7S3JRF6</accession>
<dbReference type="GO" id="GO:0016787">
    <property type="term" value="F:hydrolase activity"/>
    <property type="evidence" value="ECO:0007669"/>
    <property type="project" value="UniProtKB-KW"/>
</dbReference>
<dbReference type="SMART" id="SM00490">
    <property type="entry name" value="HELICc"/>
    <property type="match status" value="1"/>
</dbReference>
<feature type="region of interest" description="Disordered" evidence="13">
    <location>
        <begin position="516"/>
        <end position="543"/>
    </location>
</feature>
<dbReference type="SUPFAM" id="SSF52540">
    <property type="entry name" value="P-loop containing nucleoside triphosphate hydrolases"/>
    <property type="match status" value="1"/>
</dbReference>
<dbReference type="CDD" id="cd00268">
    <property type="entry name" value="DEADc"/>
    <property type="match status" value="1"/>
</dbReference>
<sequence length="543" mass="61067">MKRKTQQFIEQVSIDELYQGPKSKKHRKKKVQEEDVNISEEASEPLLADIPVCLWSSATEEDFDNLKEIRKSLGIVVKGVQCPAPLGRNAWLDERLLVPQIWRRACTSFSEATPVQRQAWPAALAGFDVTAIAPVGSGKTLAYLLPTATRLLLAKNFEQAIVLSPTRELAQQICRVASGIFKREYQREIILIAGGTGAQGKAEQRRACTSACLIVATPGRLAELAPAKMSRVRIFILDEADKMMKFGFEPQLDCIVKRFSFRNTRQHLLFTATFPQKLREAISERFSTIDRLVTIRVTSFAVAAAAKEEESEKEQTDLPQHIEQRVHVCAAHKRTRLLIRFLEKLKQSDRAHHRRQASKVLILANKATTVDELATQLKSHYSLAIMHGKKPQAERNAALNGFRAGKVAILIATDVAGRGLDVKGLRFLVNWDFPPNLDIYTHRLGRIGRDLDPDARLRAIHAQRKCEEQADFHTDACLALSFFTRNFAALAKSLIDLLTLTNQRIDPQLHALIPSPDKKIDDPVVPTEKEDVDIMQEKKKEAT</sequence>
<name>A0A7S3JRF6_9STRA</name>
<evidence type="ECO:0000259" key="14">
    <source>
        <dbReference type="PROSITE" id="PS51192"/>
    </source>
</evidence>
<evidence type="ECO:0000256" key="1">
    <source>
        <dbReference type="ARBA" id="ARBA00004604"/>
    </source>
</evidence>
<keyword evidence="5" id="KW-0698">rRNA processing</keyword>
<dbReference type="AlphaFoldDB" id="A0A7S3JRF6"/>
<dbReference type="PROSITE" id="PS00039">
    <property type="entry name" value="DEAD_ATP_HELICASE"/>
    <property type="match status" value="1"/>
</dbReference>
<evidence type="ECO:0000256" key="12">
    <source>
        <dbReference type="RuleBase" id="RU000492"/>
    </source>
</evidence>
<keyword evidence="7 12" id="KW-0378">Hydrolase</keyword>
<evidence type="ECO:0000256" key="5">
    <source>
        <dbReference type="ARBA" id="ARBA00022552"/>
    </source>
</evidence>
<dbReference type="GO" id="GO:0005524">
    <property type="term" value="F:ATP binding"/>
    <property type="evidence" value="ECO:0007669"/>
    <property type="project" value="UniProtKB-KW"/>
</dbReference>
<dbReference type="GO" id="GO:0003724">
    <property type="term" value="F:RNA helicase activity"/>
    <property type="evidence" value="ECO:0007669"/>
    <property type="project" value="UniProtKB-EC"/>
</dbReference>